<dbReference type="InterPro" id="IPR036390">
    <property type="entry name" value="WH_DNA-bd_sf"/>
</dbReference>
<keyword evidence="2" id="KW-0805">Transcription regulation</keyword>
<reference evidence="6 7" key="1">
    <citation type="submission" date="2019-02" db="EMBL/GenBank/DDBJ databases">
        <title>The Batch Genome Submission of Acinetobacter spp. strains.</title>
        <authorList>
            <person name="Qin J."/>
            <person name="Hu Y."/>
            <person name="Ye H."/>
            <person name="Wei L."/>
            <person name="Feng Y."/>
            <person name="Zong Z."/>
        </authorList>
    </citation>
    <scope>NUCLEOTIDE SEQUENCE [LARGE SCALE GENOMIC DNA]</scope>
    <source>
        <strain evidence="6 7">WCHAW060049</strain>
    </source>
</reference>
<dbReference type="GO" id="GO:0006351">
    <property type="term" value="P:DNA-templated transcription"/>
    <property type="evidence" value="ECO:0007669"/>
    <property type="project" value="TreeGrafter"/>
</dbReference>
<accession>A0A4Q7AIH9</accession>
<evidence type="ECO:0000259" key="5">
    <source>
        <dbReference type="PROSITE" id="PS50931"/>
    </source>
</evidence>
<dbReference type="SUPFAM" id="SSF53850">
    <property type="entry name" value="Periplasmic binding protein-like II"/>
    <property type="match status" value="1"/>
</dbReference>
<comment type="caution">
    <text evidence="6">The sequence shown here is derived from an EMBL/GenBank/DDBJ whole genome shotgun (WGS) entry which is preliminary data.</text>
</comment>
<protein>
    <submittedName>
        <fullName evidence="6">LysR family transcriptional regulator</fullName>
    </submittedName>
</protein>
<dbReference type="PANTHER" id="PTHR30537">
    <property type="entry name" value="HTH-TYPE TRANSCRIPTIONAL REGULATOR"/>
    <property type="match status" value="1"/>
</dbReference>
<name>A0A4Q7AIH9_9GAMM</name>
<evidence type="ECO:0000256" key="1">
    <source>
        <dbReference type="ARBA" id="ARBA00009437"/>
    </source>
</evidence>
<organism evidence="6 7">
    <name type="scientific">Acinetobacter wuhouensis</name>
    <dbReference type="NCBI Taxonomy" id="1879050"/>
    <lineage>
        <taxon>Bacteria</taxon>
        <taxon>Pseudomonadati</taxon>
        <taxon>Pseudomonadota</taxon>
        <taxon>Gammaproteobacteria</taxon>
        <taxon>Moraxellales</taxon>
        <taxon>Moraxellaceae</taxon>
        <taxon>Acinetobacter</taxon>
    </lineage>
</organism>
<dbReference type="Proteomes" id="UP000293863">
    <property type="component" value="Unassembled WGS sequence"/>
</dbReference>
<dbReference type="Gene3D" id="3.40.190.290">
    <property type="match status" value="1"/>
</dbReference>
<evidence type="ECO:0000313" key="7">
    <source>
        <dbReference type="Proteomes" id="UP000293863"/>
    </source>
</evidence>
<dbReference type="AlphaFoldDB" id="A0A4Q7AIH9"/>
<keyword evidence="7" id="KW-1185">Reference proteome</keyword>
<dbReference type="RefSeq" id="WP_130132103.1">
    <property type="nucleotide sequence ID" value="NZ_SGSQ01000014.1"/>
</dbReference>
<dbReference type="SUPFAM" id="SSF46785">
    <property type="entry name" value="Winged helix' DNA-binding domain"/>
    <property type="match status" value="1"/>
</dbReference>
<evidence type="ECO:0000256" key="2">
    <source>
        <dbReference type="ARBA" id="ARBA00023015"/>
    </source>
</evidence>
<dbReference type="FunFam" id="1.10.10.10:FF:000001">
    <property type="entry name" value="LysR family transcriptional regulator"/>
    <property type="match status" value="1"/>
</dbReference>
<dbReference type="InterPro" id="IPR058163">
    <property type="entry name" value="LysR-type_TF_proteobact-type"/>
</dbReference>
<proteinExistence type="inferred from homology"/>
<dbReference type="InterPro" id="IPR005119">
    <property type="entry name" value="LysR_subst-bd"/>
</dbReference>
<dbReference type="Gene3D" id="1.10.10.10">
    <property type="entry name" value="Winged helix-like DNA-binding domain superfamily/Winged helix DNA-binding domain"/>
    <property type="match status" value="1"/>
</dbReference>
<evidence type="ECO:0000256" key="3">
    <source>
        <dbReference type="ARBA" id="ARBA00023125"/>
    </source>
</evidence>
<sequence length="293" mass="34630">MDKLDCIKTFYHVVEHQNFSKAARALNISRDLVAKRISYLETHLNATLVLRTTRKMNLTETGEKFYQHCKIILSEYEIAQLEIVHDHFYPEGSLKINAPASFSRHKLNLIVSEFILSYPDIEIELALSDEVKDIYDHHYDLTLRIGTTLNDNFENIILQQFNLNFYATPQYYSKYGIPQKQDELINHHLLMYFHNKPENKIYLSHHGEPVTLHCFPKFKCNDGDFLVDLALQHQGIVYLPEFLVTRYIESKQLIKCLEDYKSQIRYFYVACPKNQKLSRRARLFVDFLSKKLN</sequence>
<dbReference type="EMBL" id="SGSQ01000014">
    <property type="protein sequence ID" value="RZG46113.1"/>
    <property type="molecule type" value="Genomic_DNA"/>
</dbReference>
<dbReference type="PROSITE" id="PS50931">
    <property type="entry name" value="HTH_LYSR"/>
    <property type="match status" value="1"/>
</dbReference>
<gene>
    <name evidence="6" type="ORF">EXU28_10085</name>
</gene>
<evidence type="ECO:0000256" key="4">
    <source>
        <dbReference type="ARBA" id="ARBA00023163"/>
    </source>
</evidence>
<dbReference type="Pfam" id="PF00126">
    <property type="entry name" value="HTH_1"/>
    <property type="match status" value="1"/>
</dbReference>
<feature type="domain" description="HTH lysR-type" evidence="5">
    <location>
        <begin position="1"/>
        <end position="59"/>
    </location>
</feature>
<keyword evidence="3" id="KW-0238">DNA-binding</keyword>
<dbReference type="InterPro" id="IPR000847">
    <property type="entry name" value="LysR_HTH_N"/>
</dbReference>
<dbReference type="InterPro" id="IPR036388">
    <property type="entry name" value="WH-like_DNA-bd_sf"/>
</dbReference>
<dbReference type="CDD" id="cd08422">
    <property type="entry name" value="PBP2_CrgA_like"/>
    <property type="match status" value="1"/>
</dbReference>
<comment type="similarity">
    <text evidence="1">Belongs to the LysR transcriptional regulatory family.</text>
</comment>
<evidence type="ECO:0000313" key="6">
    <source>
        <dbReference type="EMBL" id="RZG46113.1"/>
    </source>
</evidence>
<dbReference type="GO" id="GO:0003700">
    <property type="term" value="F:DNA-binding transcription factor activity"/>
    <property type="evidence" value="ECO:0007669"/>
    <property type="project" value="InterPro"/>
</dbReference>
<keyword evidence="4" id="KW-0804">Transcription</keyword>
<dbReference type="Pfam" id="PF03466">
    <property type="entry name" value="LysR_substrate"/>
    <property type="match status" value="1"/>
</dbReference>
<dbReference type="PANTHER" id="PTHR30537:SF5">
    <property type="entry name" value="HTH-TYPE TRANSCRIPTIONAL ACTIVATOR TTDR-RELATED"/>
    <property type="match status" value="1"/>
</dbReference>
<dbReference type="GO" id="GO:0043565">
    <property type="term" value="F:sequence-specific DNA binding"/>
    <property type="evidence" value="ECO:0007669"/>
    <property type="project" value="TreeGrafter"/>
</dbReference>